<proteinExistence type="predicted"/>
<evidence type="ECO:0000256" key="1">
    <source>
        <dbReference type="ARBA" id="ARBA00004123"/>
    </source>
</evidence>
<comment type="subcellular location">
    <subcellularLocation>
        <location evidence="1">Nucleus</location>
    </subcellularLocation>
</comment>
<dbReference type="Pfam" id="PF00249">
    <property type="entry name" value="Myb_DNA-binding"/>
    <property type="match status" value="2"/>
</dbReference>
<dbReference type="AlphaFoldDB" id="A0A022QC53"/>
<keyword evidence="2" id="KW-0677">Repeat</keyword>
<evidence type="ECO:0000256" key="2">
    <source>
        <dbReference type="ARBA" id="ARBA00022737"/>
    </source>
</evidence>
<name>A0A022QC53_ERYGU</name>
<dbReference type="eggNOG" id="KOG0048">
    <property type="taxonomic scope" value="Eukaryota"/>
</dbReference>
<protein>
    <submittedName>
        <fullName evidence="9">Uncharacterized protein</fullName>
    </submittedName>
</protein>
<organism evidence="9 10">
    <name type="scientific">Erythranthe guttata</name>
    <name type="common">Yellow monkey flower</name>
    <name type="synonym">Mimulus guttatus</name>
    <dbReference type="NCBI Taxonomy" id="4155"/>
    <lineage>
        <taxon>Eukaryota</taxon>
        <taxon>Viridiplantae</taxon>
        <taxon>Streptophyta</taxon>
        <taxon>Embryophyta</taxon>
        <taxon>Tracheophyta</taxon>
        <taxon>Spermatophyta</taxon>
        <taxon>Magnoliopsida</taxon>
        <taxon>eudicotyledons</taxon>
        <taxon>Gunneridae</taxon>
        <taxon>Pentapetalae</taxon>
        <taxon>asterids</taxon>
        <taxon>lamiids</taxon>
        <taxon>Lamiales</taxon>
        <taxon>Phrymaceae</taxon>
        <taxon>Erythranthe</taxon>
    </lineage>
</organism>
<dbReference type="GO" id="GO:0005634">
    <property type="term" value="C:nucleus"/>
    <property type="evidence" value="ECO:0007669"/>
    <property type="project" value="UniProtKB-SubCell"/>
</dbReference>
<dbReference type="EMBL" id="KI632106">
    <property type="protein sequence ID" value="EYU24838.1"/>
    <property type="molecule type" value="Genomic_DNA"/>
</dbReference>
<sequence length="251" mass="28864">MVRPPCFDKNGMKKGAWSEEEDNKLRAYICRYGHPNWRLLPVFAGLARCGKSCRLRWVNYLKPGLKRGKFTEYEKDLIIKLHDQLGTKWSAIAAKLPGRTDNEVKNYWHAHINKRTKRNDTITKEQSVSGLEEHVSEDVFGKDLSVENPKNLDDLDTFVDSFLADKVSGDFWTDIYYRTCFGQSFGEEETRDFGLVHQEMQNVNKPTCSDSSDSGITTSWGSTEESQENFWSEPLLEDDTFDMQAATLKPN</sequence>
<dbReference type="InterPro" id="IPR009057">
    <property type="entry name" value="Homeodomain-like_sf"/>
</dbReference>
<accession>A0A022QC53</accession>
<dbReference type="SMART" id="SM00717">
    <property type="entry name" value="SANT"/>
    <property type="match status" value="2"/>
</dbReference>
<keyword evidence="4" id="KW-0539">Nucleus</keyword>
<evidence type="ECO:0000259" key="7">
    <source>
        <dbReference type="PROSITE" id="PS50090"/>
    </source>
</evidence>
<feature type="domain" description="HTH myb-type" evidence="8">
    <location>
        <begin position="62"/>
        <end position="116"/>
    </location>
</feature>
<dbReference type="PROSITE" id="PS50090">
    <property type="entry name" value="MYB_LIKE"/>
    <property type="match status" value="2"/>
</dbReference>
<dbReference type="InterPro" id="IPR015495">
    <property type="entry name" value="Myb_TF_plants"/>
</dbReference>
<dbReference type="CDD" id="cd00167">
    <property type="entry name" value="SANT"/>
    <property type="match status" value="2"/>
</dbReference>
<evidence type="ECO:0000256" key="6">
    <source>
        <dbReference type="SAM" id="MobiDB-lite"/>
    </source>
</evidence>
<dbReference type="PANTHER" id="PTHR10641">
    <property type="entry name" value="MYB FAMILY TRANSCRIPTION FACTOR"/>
    <property type="match status" value="1"/>
</dbReference>
<dbReference type="PROSITE" id="PS51294">
    <property type="entry name" value="HTH_MYB"/>
    <property type="match status" value="2"/>
</dbReference>
<comment type="function">
    <text evidence="5">Transcription factor.</text>
</comment>
<reference evidence="9 10" key="1">
    <citation type="journal article" date="2013" name="Proc. Natl. Acad. Sci. U.S.A.">
        <title>Fine-scale variation in meiotic recombination in Mimulus inferred from population shotgun sequencing.</title>
        <authorList>
            <person name="Hellsten U."/>
            <person name="Wright K.M."/>
            <person name="Jenkins J."/>
            <person name="Shu S."/>
            <person name="Yuan Y."/>
            <person name="Wessler S.R."/>
            <person name="Schmutz J."/>
            <person name="Willis J.H."/>
            <person name="Rokhsar D.S."/>
        </authorList>
    </citation>
    <scope>NUCLEOTIDE SEQUENCE [LARGE SCALE GENOMIC DNA]</scope>
    <source>
        <strain evidence="10">cv. DUN x IM62</strain>
    </source>
</reference>
<keyword evidence="3" id="KW-0238">DNA-binding</keyword>
<evidence type="ECO:0000256" key="3">
    <source>
        <dbReference type="ARBA" id="ARBA00023125"/>
    </source>
</evidence>
<evidence type="ECO:0000313" key="10">
    <source>
        <dbReference type="Proteomes" id="UP000030748"/>
    </source>
</evidence>
<dbReference type="Proteomes" id="UP000030748">
    <property type="component" value="Unassembled WGS sequence"/>
</dbReference>
<feature type="region of interest" description="Disordered" evidence="6">
    <location>
        <begin position="204"/>
        <end position="232"/>
    </location>
</feature>
<dbReference type="GO" id="GO:0003677">
    <property type="term" value="F:DNA binding"/>
    <property type="evidence" value="ECO:0007669"/>
    <property type="project" value="UniProtKB-KW"/>
</dbReference>
<evidence type="ECO:0000256" key="4">
    <source>
        <dbReference type="ARBA" id="ARBA00023242"/>
    </source>
</evidence>
<dbReference type="FunFam" id="1.10.10.60:FF:000001">
    <property type="entry name" value="MYB-related transcription factor"/>
    <property type="match status" value="1"/>
</dbReference>
<dbReference type="PANTHER" id="PTHR10641:SF1377">
    <property type="entry name" value="MYB-RELATED PROTEIN MYB4-LIKE"/>
    <property type="match status" value="1"/>
</dbReference>
<dbReference type="InterPro" id="IPR017930">
    <property type="entry name" value="Myb_dom"/>
</dbReference>
<feature type="domain" description="Myb-like" evidence="7">
    <location>
        <begin position="62"/>
        <end position="112"/>
    </location>
</feature>
<dbReference type="SUPFAM" id="SSF46689">
    <property type="entry name" value="Homeodomain-like"/>
    <property type="match status" value="1"/>
</dbReference>
<keyword evidence="10" id="KW-1185">Reference proteome</keyword>
<evidence type="ECO:0000259" key="8">
    <source>
        <dbReference type="PROSITE" id="PS51294"/>
    </source>
</evidence>
<feature type="domain" description="Myb-like" evidence="7">
    <location>
        <begin position="9"/>
        <end position="61"/>
    </location>
</feature>
<evidence type="ECO:0000256" key="5">
    <source>
        <dbReference type="ARBA" id="ARBA00057804"/>
    </source>
</evidence>
<dbReference type="Gene3D" id="1.10.10.60">
    <property type="entry name" value="Homeodomain-like"/>
    <property type="match status" value="2"/>
</dbReference>
<dbReference type="InterPro" id="IPR001005">
    <property type="entry name" value="SANT/Myb"/>
</dbReference>
<gene>
    <name evidence="9" type="ORF">MIMGU_mgv1a025340mg</name>
</gene>
<evidence type="ECO:0000313" key="9">
    <source>
        <dbReference type="EMBL" id="EYU24838.1"/>
    </source>
</evidence>
<feature type="compositionally biased region" description="Polar residues" evidence="6">
    <location>
        <begin position="204"/>
        <end position="230"/>
    </location>
</feature>
<feature type="domain" description="HTH myb-type" evidence="8">
    <location>
        <begin position="9"/>
        <end position="61"/>
    </location>
</feature>